<organism evidence="2 3">
    <name type="scientific">Paenibacillus flagellatus</name>
    <dbReference type="NCBI Taxonomy" id="2211139"/>
    <lineage>
        <taxon>Bacteria</taxon>
        <taxon>Bacillati</taxon>
        <taxon>Bacillota</taxon>
        <taxon>Bacilli</taxon>
        <taxon>Bacillales</taxon>
        <taxon>Paenibacillaceae</taxon>
        <taxon>Paenibacillus</taxon>
    </lineage>
</organism>
<protein>
    <submittedName>
        <fullName evidence="2">N-acetyltransferase</fullName>
    </submittedName>
</protein>
<dbReference type="AlphaFoldDB" id="A0A2V5KG48"/>
<dbReference type="InterPro" id="IPR051531">
    <property type="entry name" value="N-acetyltransferase"/>
</dbReference>
<dbReference type="RefSeq" id="WP_110841689.1">
    <property type="nucleotide sequence ID" value="NZ_QJVJ01000008.1"/>
</dbReference>
<sequence>MLLETERLVLRPYDRDQLPQLHELLSDPVTMEFWPAPFTTEQTRQWFERNRERYAEGYGRLGVFEKRDDSLIGDAGLQKTDIDGVPEWDLGYIVHANYWGKGYGAEAAAALLQYGLKTLGLPRICANMPVHHTRSQKVAVKLGMVLEKEFMNPKNRNLPTYLYVKENRP</sequence>
<dbReference type="PANTHER" id="PTHR43792:SF1">
    <property type="entry name" value="N-ACETYLTRANSFERASE DOMAIN-CONTAINING PROTEIN"/>
    <property type="match status" value="1"/>
</dbReference>
<gene>
    <name evidence="2" type="ORF">DLM86_19315</name>
</gene>
<evidence type="ECO:0000313" key="2">
    <source>
        <dbReference type="EMBL" id="PYI53140.1"/>
    </source>
</evidence>
<keyword evidence="3" id="KW-1185">Reference proteome</keyword>
<evidence type="ECO:0000259" key="1">
    <source>
        <dbReference type="PROSITE" id="PS51186"/>
    </source>
</evidence>
<reference evidence="2 3" key="1">
    <citation type="submission" date="2018-05" db="EMBL/GenBank/DDBJ databases">
        <title>Paenibacillus flagellatus sp. nov., isolated from selenium mineral soil.</title>
        <authorList>
            <person name="Dai X."/>
        </authorList>
    </citation>
    <scope>NUCLEOTIDE SEQUENCE [LARGE SCALE GENOMIC DNA]</scope>
    <source>
        <strain evidence="2 3">DXL2</strain>
    </source>
</reference>
<name>A0A2V5KG48_9BACL</name>
<dbReference type="Gene3D" id="3.40.630.30">
    <property type="match status" value="1"/>
</dbReference>
<keyword evidence="2" id="KW-0808">Transferase</keyword>
<evidence type="ECO:0000313" key="3">
    <source>
        <dbReference type="Proteomes" id="UP000247476"/>
    </source>
</evidence>
<dbReference type="InterPro" id="IPR000182">
    <property type="entry name" value="GNAT_dom"/>
</dbReference>
<dbReference type="Pfam" id="PF13302">
    <property type="entry name" value="Acetyltransf_3"/>
    <property type="match status" value="1"/>
</dbReference>
<dbReference type="EMBL" id="QJVJ01000008">
    <property type="protein sequence ID" value="PYI53140.1"/>
    <property type="molecule type" value="Genomic_DNA"/>
</dbReference>
<comment type="caution">
    <text evidence="2">The sequence shown here is derived from an EMBL/GenBank/DDBJ whole genome shotgun (WGS) entry which is preliminary data.</text>
</comment>
<dbReference type="GO" id="GO:0016747">
    <property type="term" value="F:acyltransferase activity, transferring groups other than amino-acyl groups"/>
    <property type="evidence" value="ECO:0007669"/>
    <property type="project" value="InterPro"/>
</dbReference>
<proteinExistence type="predicted"/>
<dbReference type="OrthoDB" id="9798081at2"/>
<dbReference type="PROSITE" id="PS51186">
    <property type="entry name" value="GNAT"/>
    <property type="match status" value="1"/>
</dbReference>
<dbReference type="InterPro" id="IPR016181">
    <property type="entry name" value="Acyl_CoA_acyltransferase"/>
</dbReference>
<feature type="domain" description="N-acetyltransferase" evidence="1">
    <location>
        <begin position="8"/>
        <end position="168"/>
    </location>
</feature>
<dbReference type="Proteomes" id="UP000247476">
    <property type="component" value="Unassembled WGS sequence"/>
</dbReference>
<dbReference type="PANTHER" id="PTHR43792">
    <property type="entry name" value="GNAT FAMILY, PUTATIVE (AFU_ORTHOLOGUE AFUA_3G00765)-RELATED-RELATED"/>
    <property type="match status" value="1"/>
</dbReference>
<accession>A0A2V5KG48</accession>
<dbReference type="SUPFAM" id="SSF55729">
    <property type="entry name" value="Acyl-CoA N-acyltransferases (Nat)"/>
    <property type="match status" value="1"/>
</dbReference>